<reference evidence="1 2" key="1">
    <citation type="journal article" date="2000" name="DNA Res.">
        <title>Complete genome structure of the nitrogen-fixing symbiotic bacterium Mesorhizobium loti.</title>
        <authorList>
            <person name="Kaneko T."/>
            <person name="Nakamura Y."/>
            <person name="Sato S."/>
            <person name="Asamizu E."/>
            <person name="Kato T."/>
            <person name="Sasamoto S."/>
            <person name="Watanabe A."/>
            <person name="Idesawa K."/>
            <person name="Ishikawa A."/>
            <person name="Kawashima K."/>
            <person name="Kimura T."/>
            <person name="Kishida Y."/>
            <person name="Kiyokawa C."/>
            <person name="Kohara M."/>
            <person name="Matsumoto M."/>
            <person name="Matsuno A."/>
            <person name="Mochizuki Y."/>
            <person name="Nakayama S."/>
            <person name="Nakazaki N."/>
            <person name="Shimpo S."/>
            <person name="Sugimoto M."/>
            <person name="Takeuchi C."/>
            <person name="Yamada M."/>
            <person name="Tabata S."/>
        </authorList>
    </citation>
    <scope>NUCLEOTIDE SEQUENCE [LARGE SCALE GENOMIC DNA]</scope>
    <source>
        <strain evidence="2">LMG 29417 / CECT 9101 / MAFF 303099</strain>
    </source>
</reference>
<evidence type="ECO:0000313" key="2">
    <source>
        <dbReference type="Proteomes" id="UP000000552"/>
    </source>
</evidence>
<sequence>MALSRDRWLMASSCLEVLAHVIQQAKRSTLAYGFHQALVDPGGFKRRKRNGWIACAVLCRSDKPTRILVRCRFLVSPLTFESYLRFADRRSRDDLAVHQLDGER</sequence>
<accession>Q983Z4</accession>
<protein>
    <submittedName>
        <fullName evidence="1">Mlr8097 protein</fullName>
    </submittedName>
</protein>
<dbReference type="Proteomes" id="UP000000552">
    <property type="component" value="Chromosome"/>
</dbReference>
<proteinExistence type="predicted"/>
<name>Q983Z4_RHILO</name>
<organism evidence="1 2">
    <name type="scientific">Mesorhizobium japonicum (strain LMG 29417 / CECT 9101 / MAFF 303099)</name>
    <name type="common">Mesorhizobium loti (strain MAFF 303099)</name>
    <dbReference type="NCBI Taxonomy" id="266835"/>
    <lineage>
        <taxon>Bacteria</taxon>
        <taxon>Pseudomonadati</taxon>
        <taxon>Pseudomonadota</taxon>
        <taxon>Alphaproteobacteria</taxon>
        <taxon>Hyphomicrobiales</taxon>
        <taxon>Phyllobacteriaceae</taxon>
        <taxon>Mesorhizobium</taxon>
    </lineage>
</organism>
<dbReference type="AlphaFoldDB" id="Q983Z4"/>
<gene>
    <name evidence="1" type="ordered locus">mlr8097</name>
</gene>
<evidence type="ECO:0000313" key="1">
    <source>
        <dbReference type="EMBL" id="BAB53736.1"/>
    </source>
</evidence>
<dbReference type="HOGENOM" id="CLU_2247930_0_0_5"/>
<dbReference type="EMBL" id="BA000012">
    <property type="protein sequence ID" value="BAB53736.1"/>
    <property type="molecule type" value="Genomic_DNA"/>
</dbReference>
<dbReference type="KEGG" id="mlo:mlr8097"/>